<feature type="region of interest" description="Disordered" evidence="1">
    <location>
        <begin position="192"/>
        <end position="269"/>
    </location>
</feature>
<dbReference type="OrthoDB" id="1924921at2759"/>
<feature type="compositionally biased region" description="Polar residues" evidence="1">
    <location>
        <begin position="397"/>
        <end position="411"/>
    </location>
</feature>
<proteinExistence type="predicted"/>
<feature type="region of interest" description="Disordered" evidence="1">
    <location>
        <begin position="111"/>
        <end position="155"/>
    </location>
</feature>
<evidence type="ECO:0000256" key="2">
    <source>
        <dbReference type="SAM" id="Phobius"/>
    </source>
</evidence>
<feature type="compositionally biased region" description="Polar residues" evidence="1">
    <location>
        <begin position="1"/>
        <end position="15"/>
    </location>
</feature>
<gene>
    <name evidence="3" type="ORF">CCACVL1_05542</name>
</gene>
<feature type="region of interest" description="Disordered" evidence="1">
    <location>
        <begin position="1"/>
        <end position="26"/>
    </location>
</feature>
<feature type="region of interest" description="Disordered" evidence="1">
    <location>
        <begin position="375"/>
        <end position="420"/>
    </location>
</feature>
<evidence type="ECO:0000256" key="1">
    <source>
        <dbReference type="SAM" id="MobiDB-lite"/>
    </source>
</evidence>
<feature type="transmembrane region" description="Helical" evidence="2">
    <location>
        <begin position="512"/>
        <end position="534"/>
    </location>
</feature>
<evidence type="ECO:0008006" key="5">
    <source>
        <dbReference type="Google" id="ProtNLM"/>
    </source>
</evidence>
<evidence type="ECO:0000313" key="4">
    <source>
        <dbReference type="Proteomes" id="UP000188268"/>
    </source>
</evidence>
<dbReference type="AlphaFoldDB" id="A0A1R3JJY3"/>
<organism evidence="3 4">
    <name type="scientific">Corchorus capsularis</name>
    <name type="common">Jute</name>
    <dbReference type="NCBI Taxonomy" id="210143"/>
    <lineage>
        <taxon>Eukaryota</taxon>
        <taxon>Viridiplantae</taxon>
        <taxon>Streptophyta</taxon>
        <taxon>Embryophyta</taxon>
        <taxon>Tracheophyta</taxon>
        <taxon>Spermatophyta</taxon>
        <taxon>Magnoliopsida</taxon>
        <taxon>eudicotyledons</taxon>
        <taxon>Gunneridae</taxon>
        <taxon>Pentapetalae</taxon>
        <taxon>rosids</taxon>
        <taxon>malvids</taxon>
        <taxon>Malvales</taxon>
        <taxon>Malvaceae</taxon>
        <taxon>Grewioideae</taxon>
        <taxon>Apeibeae</taxon>
        <taxon>Corchorus</taxon>
    </lineage>
</organism>
<feature type="compositionally biased region" description="Polar residues" evidence="1">
    <location>
        <begin position="211"/>
        <end position="230"/>
    </location>
</feature>
<reference evidence="3 4" key="1">
    <citation type="submission" date="2013-09" db="EMBL/GenBank/DDBJ databases">
        <title>Corchorus capsularis genome sequencing.</title>
        <authorList>
            <person name="Alam M."/>
            <person name="Haque M.S."/>
            <person name="Islam M.S."/>
            <person name="Emdad E.M."/>
            <person name="Islam M.M."/>
            <person name="Ahmed B."/>
            <person name="Halim A."/>
            <person name="Hossen Q.M.M."/>
            <person name="Hossain M.Z."/>
            <person name="Ahmed R."/>
            <person name="Khan M.M."/>
            <person name="Islam R."/>
            <person name="Rashid M.M."/>
            <person name="Khan S.A."/>
            <person name="Rahman M.S."/>
            <person name="Alam M."/>
        </authorList>
    </citation>
    <scope>NUCLEOTIDE SEQUENCE [LARGE SCALE GENOMIC DNA]</scope>
    <source>
        <strain evidence="4">cv. CVL-1</strain>
        <tissue evidence="3">Whole seedling</tissue>
    </source>
</reference>
<name>A0A1R3JJY3_COCAP</name>
<dbReference type="EMBL" id="AWWV01007710">
    <property type="protein sequence ID" value="OMO95159.1"/>
    <property type="molecule type" value="Genomic_DNA"/>
</dbReference>
<dbReference type="PANTHER" id="PTHR38937:SF2">
    <property type="entry name" value="MEMBRANE PROTEIN OF ER BODY-LIKE PROTEIN ISOFORM X1"/>
    <property type="match status" value="1"/>
</dbReference>
<dbReference type="OMA" id="DPTQGLW"/>
<feature type="transmembrane region" description="Helical" evidence="2">
    <location>
        <begin position="546"/>
        <end position="564"/>
    </location>
</feature>
<dbReference type="Gramene" id="OMO95159">
    <property type="protein sequence ID" value="OMO95159"/>
    <property type="gene ID" value="CCACVL1_05542"/>
</dbReference>
<feature type="compositionally biased region" description="Polar residues" evidence="1">
    <location>
        <begin position="242"/>
        <end position="269"/>
    </location>
</feature>
<evidence type="ECO:0000313" key="3">
    <source>
        <dbReference type="EMBL" id="OMO95159.1"/>
    </source>
</evidence>
<feature type="transmembrane region" description="Helical" evidence="2">
    <location>
        <begin position="576"/>
        <end position="597"/>
    </location>
</feature>
<comment type="caution">
    <text evidence="3">The sequence shown here is derived from an EMBL/GenBank/DDBJ whole genome shotgun (WGS) entry which is preliminary data.</text>
</comment>
<keyword evidence="4" id="KW-1185">Reference proteome</keyword>
<feature type="region of interest" description="Disordered" evidence="1">
    <location>
        <begin position="316"/>
        <end position="339"/>
    </location>
</feature>
<keyword evidence="2" id="KW-0812">Transmembrane</keyword>
<accession>A0A1R3JJY3</accession>
<dbReference type="PANTHER" id="PTHR38937">
    <property type="entry name" value="MEMBRANE PROTEIN OF ER BODY-LIKE PROTEIN"/>
    <property type="match status" value="1"/>
</dbReference>
<keyword evidence="2" id="KW-1133">Transmembrane helix</keyword>
<feature type="transmembrane region" description="Helical" evidence="2">
    <location>
        <begin position="461"/>
        <end position="480"/>
    </location>
</feature>
<dbReference type="STRING" id="210143.A0A1R3JJY3"/>
<protein>
    <recommendedName>
        <fullName evidence="5">Membrane protein of ER body-like protein</fullName>
    </recommendedName>
</protein>
<dbReference type="Proteomes" id="UP000188268">
    <property type="component" value="Unassembled WGS sequence"/>
</dbReference>
<keyword evidence="2" id="KW-0472">Membrane</keyword>
<dbReference type="InterPro" id="IPR052843">
    <property type="entry name" value="ER_body_metal_sequester"/>
</dbReference>
<sequence>MVAGSESINGVSKMQSEIPKSLSTENNHQRVENAEDQNLVGLSPASVEHFHETKVDANGDSIGEIEEDLLDFDVERVVEKQNTHELFCPNCKLCITRTVILRRRKPKIPIRSKSKRGKKLEPIPDSVADAHSGDLPEIESNVTPTTPAPGVDNTDTEEREAFSCLSCFSIFVPIGNGCFKIFQIFRGKQNENTQSQQEIRPGEGTQGLPEASTQSPQEMNPSENTQSPPMTSHDENKHGLEQISQNGNAQSSQNISHNEDTQSPQSYNENKQGLHSIIQNESKPSPQKVSAAKPNWIFSVFGFHKSEEAVEKVQASHGSSVQDAEVPNISTSDREPVDDAVMKPNKPGISEIFSSTNGSVVNKVKVPAREKKPYAGILEGNAGDNETPDLEQGLLEPSSSPRTDVAPSQSRTENEGRGVGAGEAHEWEILKSIVYGGLLELITSLSIVSSAAGAGADTLKVLAIGAANLFSGLIIIFHNLRELKKEQPRGASTEIDDEEDRYQALLGRRQNFVLHATVAILSYIVFGLVPPVVYGFSFRQSDDKDYKLAAVAGASLFCVILLALGKGHVRRPNRTYLRSLSYYITLAITASGISYVAGELFKRLLEYLGLFESSSAVSNVTLLGTMPFDIGRASY</sequence>